<dbReference type="RefSeq" id="XP_030765183.1">
    <property type="nucleotide sequence ID" value="XM_030909323.1"/>
</dbReference>
<evidence type="ECO:0000256" key="2">
    <source>
        <dbReference type="ARBA" id="ARBA00021561"/>
    </source>
</evidence>
<organism evidence="3 4">
    <name type="scientific">Sitophilus oryzae</name>
    <name type="common">Rice weevil</name>
    <name type="synonym">Curculio oryzae</name>
    <dbReference type="NCBI Taxonomy" id="7048"/>
    <lineage>
        <taxon>Eukaryota</taxon>
        <taxon>Metazoa</taxon>
        <taxon>Ecdysozoa</taxon>
        <taxon>Arthropoda</taxon>
        <taxon>Hexapoda</taxon>
        <taxon>Insecta</taxon>
        <taxon>Pterygota</taxon>
        <taxon>Neoptera</taxon>
        <taxon>Endopterygota</taxon>
        <taxon>Coleoptera</taxon>
        <taxon>Polyphaga</taxon>
        <taxon>Cucujiformia</taxon>
        <taxon>Curculionidae</taxon>
        <taxon>Dryophthorinae</taxon>
        <taxon>Sitophilus</taxon>
    </lineage>
</organism>
<evidence type="ECO:0000313" key="4">
    <source>
        <dbReference type="RefSeq" id="XP_030765183.1"/>
    </source>
</evidence>
<sequence>MPKKKEKLKGVTFQLVHRSQQDPLVADETAPQRVLVPLTGKETKAEKEKRIEEQHKYGIYFDDDYNYLQHLKDPKDYGMEWPEHIDEEVQKRKEEKYKIKLPSSVFASTIEEEVGMLNKAVPISGPQLDLDPDIVAAMDDDFDYDDPENQLEDNFIELAEGVSSTNDYFDENDEDNYEYSDYNSEGLDDVRSLGSEQSFSKEETKSRFTNYSMTSSVMRRNDQLTLLDDRFEKMYADYDENEIGALDTEEIEGHVLESSDILLQYAEEFAKQQTTEQLSNEKITNKTQEFVDNESDNESEDEMKYIQIDDTEKWDCETILSTYSNIYNHPKLIVEPSSNKIKIDKKTGLPKNILGANKLTTKALNELNAQNGVFQGTGSKSVAGQSIISQLSHLSIRPKNEQPKERRDRKKALKEYKRERRLEKKLNTKAFKEEAQKQAKIAINNKNNVQGNRIL</sequence>
<evidence type="ECO:0000256" key="1">
    <source>
        <dbReference type="ARBA" id="ARBA00009078"/>
    </source>
</evidence>
<name>A0A6J2YME8_SITOR</name>
<accession>A0A6J2YME8</accession>
<dbReference type="PANTHER" id="PTHR21531:SF0">
    <property type="entry name" value="PROTEIN LTV1 HOMOLOG"/>
    <property type="match status" value="1"/>
</dbReference>
<protein>
    <recommendedName>
        <fullName evidence="2">Protein LTV1 homolog</fullName>
    </recommendedName>
</protein>
<dbReference type="AlphaFoldDB" id="A0A6J2YME8"/>
<dbReference type="InterPro" id="IPR007307">
    <property type="entry name" value="Ltv1"/>
</dbReference>
<dbReference type="GO" id="GO:0000056">
    <property type="term" value="P:ribosomal small subunit export from nucleus"/>
    <property type="evidence" value="ECO:0007669"/>
    <property type="project" value="TreeGrafter"/>
</dbReference>
<evidence type="ECO:0000313" key="3">
    <source>
        <dbReference type="Proteomes" id="UP000504635"/>
    </source>
</evidence>
<dbReference type="PANTHER" id="PTHR21531">
    <property type="entry name" value="LOW-TEMPERATURE VIABILITY PROTEIN LTV1-RELATED"/>
    <property type="match status" value="1"/>
</dbReference>
<dbReference type="Proteomes" id="UP000504635">
    <property type="component" value="Unplaced"/>
</dbReference>
<dbReference type="KEGG" id="soy:115889347"/>
<reference evidence="4" key="1">
    <citation type="submission" date="2025-08" db="UniProtKB">
        <authorList>
            <consortium name="RefSeq"/>
        </authorList>
    </citation>
    <scope>IDENTIFICATION</scope>
    <source>
        <tissue evidence="4">Gonads</tissue>
    </source>
</reference>
<gene>
    <name evidence="4" type="primary">LOC115889347</name>
</gene>
<comment type="similarity">
    <text evidence="1">Belongs to the LTV1 family.</text>
</comment>
<dbReference type="GO" id="GO:0030688">
    <property type="term" value="C:preribosome, small subunit precursor"/>
    <property type="evidence" value="ECO:0007669"/>
    <property type="project" value="TreeGrafter"/>
</dbReference>
<dbReference type="InParanoid" id="A0A6J2YME8"/>
<proteinExistence type="inferred from homology"/>
<dbReference type="Pfam" id="PF04180">
    <property type="entry name" value="LTV"/>
    <property type="match status" value="2"/>
</dbReference>
<dbReference type="GO" id="GO:0042274">
    <property type="term" value="P:ribosomal small subunit biogenesis"/>
    <property type="evidence" value="ECO:0007669"/>
    <property type="project" value="InterPro"/>
</dbReference>
<dbReference type="FunCoup" id="A0A6J2YME8">
    <property type="interactions" value="1360"/>
</dbReference>
<dbReference type="OrthoDB" id="5852896at2759"/>
<dbReference type="GO" id="GO:0005634">
    <property type="term" value="C:nucleus"/>
    <property type="evidence" value="ECO:0007669"/>
    <property type="project" value="TreeGrafter"/>
</dbReference>
<dbReference type="GeneID" id="115889347"/>
<keyword evidence="3" id="KW-1185">Reference proteome</keyword>
<dbReference type="CTD" id="84946"/>
<dbReference type="GO" id="GO:0005829">
    <property type="term" value="C:cytosol"/>
    <property type="evidence" value="ECO:0007669"/>
    <property type="project" value="TreeGrafter"/>
</dbReference>